<feature type="compositionally biased region" description="Basic and acidic residues" evidence="1">
    <location>
        <begin position="34"/>
        <end position="65"/>
    </location>
</feature>
<dbReference type="EnsemblPlants" id="OB11G18270.1">
    <property type="protein sequence ID" value="OB11G18270.1"/>
    <property type="gene ID" value="OB11G18270"/>
</dbReference>
<dbReference type="AlphaFoldDB" id="J3N7P1"/>
<dbReference type="HOGENOM" id="CLU_1273958_0_0_1"/>
<reference evidence="2" key="1">
    <citation type="journal article" date="2013" name="Nat. Commun.">
        <title>Whole-genome sequencing of Oryza brachyantha reveals mechanisms underlying Oryza genome evolution.</title>
        <authorList>
            <person name="Chen J."/>
            <person name="Huang Q."/>
            <person name="Gao D."/>
            <person name="Wang J."/>
            <person name="Lang Y."/>
            <person name="Liu T."/>
            <person name="Li B."/>
            <person name="Bai Z."/>
            <person name="Luis Goicoechea J."/>
            <person name="Liang C."/>
            <person name="Chen C."/>
            <person name="Zhang W."/>
            <person name="Sun S."/>
            <person name="Liao Y."/>
            <person name="Zhang X."/>
            <person name="Yang L."/>
            <person name="Song C."/>
            <person name="Wang M."/>
            <person name="Shi J."/>
            <person name="Liu G."/>
            <person name="Liu J."/>
            <person name="Zhou H."/>
            <person name="Zhou W."/>
            <person name="Yu Q."/>
            <person name="An N."/>
            <person name="Chen Y."/>
            <person name="Cai Q."/>
            <person name="Wang B."/>
            <person name="Liu B."/>
            <person name="Min J."/>
            <person name="Huang Y."/>
            <person name="Wu H."/>
            <person name="Li Z."/>
            <person name="Zhang Y."/>
            <person name="Yin Y."/>
            <person name="Song W."/>
            <person name="Jiang J."/>
            <person name="Jackson S.A."/>
            <person name="Wing R.A."/>
            <person name="Wang J."/>
            <person name="Chen M."/>
        </authorList>
    </citation>
    <scope>NUCLEOTIDE SEQUENCE [LARGE SCALE GENOMIC DNA]</scope>
    <source>
        <strain evidence="2">cv. IRGC 101232</strain>
    </source>
</reference>
<feature type="compositionally biased region" description="Basic and acidic residues" evidence="1">
    <location>
        <begin position="74"/>
        <end position="100"/>
    </location>
</feature>
<reference evidence="2" key="2">
    <citation type="submission" date="2013-04" db="UniProtKB">
        <authorList>
            <consortium name="EnsemblPlants"/>
        </authorList>
    </citation>
    <scope>IDENTIFICATION</scope>
</reference>
<proteinExistence type="predicted"/>
<dbReference type="Proteomes" id="UP000006038">
    <property type="component" value="Chromosome 11"/>
</dbReference>
<feature type="region of interest" description="Disordered" evidence="1">
    <location>
        <begin position="1"/>
        <end position="111"/>
    </location>
</feature>
<evidence type="ECO:0000313" key="2">
    <source>
        <dbReference type="EnsemblPlants" id="OB11G18270.1"/>
    </source>
</evidence>
<evidence type="ECO:0000256" key="1">
    <source>
        <dbReference type="SAM" id="MobiDB-lite"/>
    </source>
</evidence>
<accession>J3N7P1</accession>
<keyword evidence="3" id="KW-1185">Reference proteome</keyword>
<sequence length="217" mass="23152">MSAAAGDEGERDMAATAGWEDLVAATTEETGGGDDAKKMAAARREEERKGSGDKGEAIGGEERRGGVTRTAPGHNERRRSSAVARGDRERGAKGSDDAGRRGFKGWGGGGVREMRPTVAAFTAHPLAGTGGAAADACNNWQHGLGAVWPARAEEALQLAMTAPHHRHSRRWTEPHFNLQNNLLLTKALTLALVGEKLSRAEYKPPYSTSNTQERENK</sequence>
<name>J3N7P1_ORYBR</name>
<evidence type="ECO:0000313" key="3">
    <source>
        <dbReference type="Proteomes" id="UP000006038"/>
    </source>
</evidence>
<protein>
    <submittedName>
        <fullName evidence="2">Uncharacterized protein</fullName>
    </submittedName>
</protein>
<organism evidence="2">
    <name type="scientific">Oryza brachyantha</name>
    <name type="common">malo sina</name>
    <dbReference type="NCBI Taxonomy" id="4533"/>
    <lineage>
        <taxon>Eukaryota</taxon>
        <taxon>Viridiplantae</taxon>
        <taxon>Streptophyta</taxon>
        <taxon>Embryophyta</taxon>
        <taxon>Tracheophyta</taxon>
        <taxon>Spermatophyta</taxon>
        <taxon>Magnoliopsida</taxon>
        <taxon>Liliopsida</taxon>
        <taxon>Poales</taxon>
        <taxon>Poaceae</taxon>
        <taxon>BOP clade</taxon>
        <taxon>Oryzoideae</taxon>
        <taxon>Oryzeae</taxon>
        <taxon>Oryzinae</taxon>
        <taxon>Oryza</taxon>
    </lineage>
</organism>
<dbReference type="Gramene" id="OB11G18270.1">
    <property type="protein sequence ID" value="OB11G18270.1"/>
    <property type="gene ID" value="OB11G18270"/>
</dbReference>